<organism evidence="2 3">
    <name type="scientific">Litoribrevibacter albus</name>
    <dbReference type="NCBI Taxonomy" id="1473156"/>
    <lineage>
        <taxon>Bacteria</taxon>
        <taxon>Pseudomonadati</taxon>
        <taxon>Pseudomonadota</taxon>
        <taxon>Gammaproteobacteria</taxon>
        <taxon>Oceanospirillales</taxon>
        <taxon>Oceanospirillaceae</taxon>
        <taxon>Litoribrevibacter</taxon>
    </lineage>
</organism>
<keyword evidence="1" id="KW-0812">Transmembrane</keyword>
<reference evidence="2" key="2">
    <citation type="submission" date="2023-01" db="EMBL/GenBank/DDBJ databases">
        <title>Draft genome sequence of Litoribrevibacter albus strain NBRC 110071.</title>
        <authorList>
            <person name="Sun Q."/>
            <person name="Mori K."/>
        </authorList>
    </citation>
    <scope>NUCLEOTIDE SEQUENCE</scope>
    <source>
        <strain evidence="2">NBRC 110071</strain>
    </source>
</reference>
<reference evidence="2" key="1">
    <citation type="journal article" date="2014" name="Int. J. Syst. Evol. Microbiol.">
        <title>Complete genome sequence of Corynebacterium casei LMG S-19264T (=DSM 44701T), isolated from a smear-ripened cheese.</title>
        <authorList>
            <consortium name="US DOE Joint Genome Institute (JGI-PGF)"/>
            <person name="Walter F."/>
            <person name="Albersmeier A."/>
            <person name="Kalinowski J."/>
            <person name="Ruckert C."/>
        </authorList>
    </citation>
    <scope>NUCLEOTIDE SEQUENCE</scope>
    <source>
        <strain evidence="2">NBRC 110071</strain>
    </source>
</reference>
<sequence>MEERLKEWEEMENAFSFLCWFTLLFIKASRLLLKQFYKLNLFICRSMSRHMEYDADKYECFISGSAYFEQTALALWKTDYGHFLAHEINQNTWNSNKLINNLPETIAEETKKLSNDALSDIQKRMSELTTNWWDSHPADNDRIEHAKSHEFAPIWTDEGPAKELFGNFEQLCHATTSNEYRLRGFNDQNTTYIDYEQAVGEQQLEDEELSALEEFQFGLASYRCLYLPDKFPAPTNISSTIEALKKHQELWEQADTDYWDGRSTTTTAILAKIYLEADLPLPYDEQKTFKTIADCDHVISNASQQWYNAKQKLKQVDVCLAQRIANIIPIMTTEEKSHLKSQVKFFKFLERTEDYWLDLRRYTWILEQMLEEDDIYEDDLAPFIQRYKTFIKEPLENIVSLAPRIEIVINNHQTQSLLWWYKEWVEDFDPKADYSASHLHYLAKNTGRLLFYLTSRISASMAYNCLQAEKRATKSDNAVHEITEHTL</sequence>
<comment type="caution">
    <text evidence="2">The sequence shown here is derived from an EMBL/GenBank/DDBJ whole genome shotgun (WGS) entry which is preliminary data.</text>
</comment>
<keyword evidence="1" id="KW-1133">Transmembrane helix</keyword>
<protein>
    <submittedName>
        <fullName evidence="2">Uncharacterized protein</fullName>
    </submittedName>
</protein>
<evidence type="ECO:0000256" key="1">
    <source>
        <dbReference type="SAM" id="Phobius"/>
    </source>
</evidence>
<proteinExistence type="predicted"/>
<gene>
    <name evidence="2" type="ORF">GCM10007876_07750</name>
</gene>
<dbReference type="AlphaFoldDB" id="A0AA37W4M1"/>
<dbReference type="Proteomes" id="UP001161389">
    <property type="component" value="Unassembled WGS sequence"/>
</dbReference>
<feature type="transmembrane region" description="Helical" evidence="1">
    <location>
        <begin position="14"/>
        <end position="33"/>
    </location>
</feature>
<dbReference type="EMBL" id="BSNM01000003">
    <property type="protein sequence ID" value="GLQ30297.1"/>
    <property type="molecule type" value="Genomic_DNA"/>
</dbReference>
<evidence type="ECO:0000313" key="2">
    <source>
        <dbReference type="EMBL" id="GLQ30297.1"/>
    </source>
</evidence>
<accession>A0AA37W4M1</accession>
<name>A0AA37W4M1_9GAMM</name>
<keyword evidence="3" id="KW-1185">Reference proteome</keyword>
<evidence type="ECO:0000313" key="3">
    <source>
        <dbReference type="Proteomes" id="UP001161389"/>
    </source>
</evidence>
<keyword evidence="1" id="KW-0472">Membrane</keyword>